<evidence type="ECO:0000313" key="3">
    <source>
        <dbReference type="Proteomes" id="UP000070133"/>
    </source>
</evidence>
<organism evidence="2 3">
    <name type="scientific">Pseudocercospora eumusae</name>
    <dbReference type="NCBI Taxonomy" id="321146"/>
    <lineage>
        <taxon>Eukaryota</taxon>
        <taxon>Fungi</taxon>
        <taxon>Dikarya</taxon>
        <taxon>Ascomycota</taxon>
        <taxon>Pezizomycotina</taxon>
        <taxon>Dothideomycetes</taxon>
        <taxon>Dothideomycetidae</taxon>
        <taxon>Mycosphaerellales</taxon>
        <taxon>Mycosphaerellaceae</taxon>
        <taxon>Pseudocercospora</taxon>
    </lineage>
</organism>
<proteinExistence type="predicted"/>
<dbReference type="EMBL" id="LFZN01000056">
    <property type="protein sequence ID" value="KXT01344.1"/>
    <property type="molecule type" value="Genomic_DNA"/>
</dbReference>
<keyword evidence="1" id="KW-0472">Membrane</keyword>
<evidence type="ECO:0000313" key="2">
    <source>
        <dbReference type="EMBL" id="KXT01344.1"/>
    </source>
</evidence>
<keyword evidence="1" id="KW-0812">Transmembrane</keyword>
<sequence>MGGDIATQIDLGFVGLYTTVSLILAYCNIKCLQMHRNRAWMLRAWVVAGLIITQRIVQIGRLDWYLRYNAKDYKILEELGSSILLITYPLPENVPAGVQAKIVFSLGEFAFPRWEQWVAKLSLEVSSAVSGSGGQGFAGGSFNGISTGMQKVITPATIQARSDMQREYDILDGKR</sequence>
<name>A0A139HFT8_9PEZI</name>
<feature type="transmembrane region" description="Helical" evidence="1">
    <location>
        <begin position="39"/>
        <end position="57"/>
    </location>
</feature>
<dbReference type="STRING" id="321146.A0A139HFT8"/>
<comment type="caution">
    <text evidence="2">The sequence shown here is derived from an EMBL/GenBank/DDBJ whole genome shotgun (WGS) entry which is preliminary data.</text>
</comment>
<dbReference type="Proteomes" id="UP000070133">
    <property type="component" value="Unassembled WGS sequence"/>
</dbReference>
<dbReference type="OrthoDB" id="193478at2759"/>
<accession>A0A139HFT8</accession>
<evidence type="ECO:0000256" key="1">
    <source>
        <dbReference type="SAM" id="Phobius"/>
    </source>
</evidence>
<keyword evidence="3" id="KW-1185">Reference proteome</keyword>
<reference evidence="2 3" key="1">
    <citation type="submission" date="2015-07" db="EMBL/GenBank/DDBJ databases">
        <title>Comparative genomics of the Sigatoka disease complex on banana suggests a link between parallel evolutionary changes in Pseudocercospora fijiensis and Pseudocercospora eumusae and increased virulence on the banana host.</title>
        <authorList>
            <person name="Chang T.-C."/>
            <person name="Salvucci A."/>
            <person name="Crous P.W."/>
            <person name="Stergiopoulos I."/>
        </authorList>
    </citation>
    <scope>NUCLEOTIDE SEQUENCE [LARGE SCALE GENOMIC DNA]</scope>
    <source>
        <strain evidence="2 3">CBS 114824</strain>
    </source>
</reference>
<gene>
    <name evidence="2" type="ORF">AC578_6655</name>
</gene>
<feature type="transmembrane region" description="Helical" evidence="1">
    <location>
        <begin position="6"/>
        <end position="27"/>
    </location>
</feature>
<dbReference type="AlphaFoldDB" id="A0A139HFT8"/>
<protein>
    <submittedName>
        <fullName evidence="2">Uncharacterized protein</fullName>
    </submittedName>
</protein>
<keyword evidence="1" id="KW-1133">Transmembrane helix</keyword>